<evidence type="ECO:0000313" key="3">
    <source>
        <dbReference type="Proteomes" id="UP000317909"/>
    </source>
</evidence>
<dbReference type="Proteomes" id="UP000317909">
    <property type="component" value="Chromosome"/>
</dbReference>
<keyword evidence="1" id="KW-0732">Signal</keyword>
<dbReference type="RefSeq" id="WP_145433868.1">
    <property type="nucleotide sequence ID" value="NZ_CP036339.1"/>
</dbReference>
<accession>A0A517U0E4</accession>
<gene>
    <name evidence="2" type="ORF">I41_32690</name>
</gene>
<feature type="chain" id="PRO_5021788030" description="PEP-CTERM protein-sorting domain-containing protein" evidence="1">
    <location>
        <begin position="26"/>
        <end position="598"/>
    </location>
</feature>
<organism evidence="2 3">
    <name type="scientific">Lacipirellula limnantheis</name>
    <dbReference type="NCBI Taxonomy" id="2528024"/>
    <lineage>
        <taxon>Bacteria</taxon>
        <taxon>Pseudomonadati</taxon>
        <taxon>Planctomycetota</taxon>
        <taxon>Planctomycetia</taxon>
        <taxon>Pirellulales</taxon>
        <taxon>Lacipirellulaceae</taxon>
        <taxon>Lacipirellula</taxon>
    </lineage>
</organism>
<keyword evidence="3" id="KW-1185">Reference proteome</keyword>
<name>A0A517U0E4_9BACT</name>
<dbReference type="KEGG" id="llh:I41_32690"/>
<evidence type="ECO:0008006" key="4">
    <source>
        <dbReference type="Google" id="ProtNLM"/>
    </source>
</evidence>
<dbReference type="EMBL" id="CP036339">
    <property type="protein sequence ID" value="QDT74075.1"/>
    <property type="molecule type" value="Genomic_DNA"/>
</dbReference>
<proteinExistence type="predicted"/>
<dbReference type="OrthoDB" id="264225at2"/>
<sequence length="598" mass="60600" precursor="true">MKLARRLSGALFALSTLGIAPLASAVDTTWTAAVNNDFYNAGNWSTNAIPTAADNVLILNPAVTASINFAGTRELGSFHLGTTGATGGNVDFSAGTLAVHADFDRSHIGDKSSLDSKFVMRGTAVMLYDEPLDGGGGGLGSPGGNQDLEIGAQTGAAGKLGLLELHDSAILRISDDLKVGAETNGNGEVLIDGNAQISTGSGISISESNPSKGKMTVAGSALVVSGNSAGAGNSAQGFTDEGYFTLSTGADSTADVLVKDSGKIYVRSLQQRGGVSNLTVQDNGEFHIFDTFNFAAPNLGVATLTGDPFGPQRANNVAENNGSQFNLFVTGNGKVSIDSAVDDGSGLTLQGLALSGGNNRGAVIGSGGASKIDLRDHASFVLQQNLYMTVSNGSGDATSNLRVVGPNVGAQIKGDLFMSYDPVNQFQNPGQSTLTAVITGGTHSTIQVGGEAKIEFGNLAVELSGYAPHGGETYTLLTANSIGGTSFAATDFTLAPLASGLSWDVTVGATSVVLKVLGSVALPGDFDNDLDVDGADFLKWQRNFGTPGYDAASLATWKANFGATAAVSAAAAIPEPSTAVLGAVAVGAIAACRRRVAR</sequence>
<evidence type="ECO:0000313" key="2">
    <source>
        <dbReference type="EMBL" id="QDT74075.1"/>
    </source>
</evidence>
<feature type="signal peptide" evidence="1">
    <location>
        <begin position="1"/>
        <end position="25"/>
    </location>
</feature>
<evidence type="ECO:0000256" key="1">
    <source>
        <dbReference type="SAM" id="SignalP"/>
    </source>
</evidence>
<protein>
    <recommendedName>
        <fullName evidence="4">PEP-CTERM protein-sorting domain-containing protein</fullName>
    </recommendedName>
</protein>
<reference evidence="2 3" key="1">
    <citation type="submission" date="2019-02" db="EMBL/GenBank/DDBJ databases">
        <title>Deep-cultivation of Planctomycetes and their phenomic and genomic characterization uncovers novel biology.</title>
        <authorList>
            <person name="Wiegand S."/>
            <person name="Jogler M."/>
            <person name="Boedeker C."/>
            <person name="Pinto D."/>
            <person name="Vollmers J."/>
            <person name="Rivas-Marin E."/>
            <person name="Kohn T."/>
            <person name="Peeters S.H."/>
            <person name="Heuer A."/>
            <person name="Rast P."/>
            <person name="Oberbeckmann S."/>
            <person name="Bunk B."/>
            <person name="Jeske O."/>
            <person name="Meyerdierks A."/>
            <person name="Storesund J.E."/>
            <person name="Kallscheuer N."/>
            <person name="Luecker S."/>
            <person name="Lage O.M."/>
            <person name="Pohl T."/>
            <person name="Merkel B.J."/>
            <person name="Hornburger P."/>
            <person name="Mueller R.-W."/>
            <person name="Bruemmer F."/>
            <person name="Labrenz M."/>
            <person name="Spormann A.M."/>
            <person name="Op den Camp H."/>
            <person name="Overmann J."/>
            <person name="Amann R."/>
            <person name="Jetten M.S.M."/>
            <person name="Mascher T."/>
            <person name="Medema M.H."/>
            <person name="Devos D.P."/>
            <person name="Kaster A.-K."/>
            <person name="Ovreas L."/>
            <person name="Rohde M."/>
            <person name="Galperin M.Y."/>
            <person name="Jogler C."/>
        </authorList>
    </citation>
    <scope>NUCLEOTIDE SEQUENCE [LARGE SCALE GENOMIC DNA]</scope>
    <source>
        <strain evidence="2 3">I41</strain>
    </source>
</reference>
<dbReference type="AlphaFoldDB" id="A0A517U0E4"/>